<dbReference type="InterPro" id="IPR008710">
    <property type="entry name" value="Nicastrin"/>
</dbReference>
<organism evidence="10 11">
    <name type="scientific">Paramuricea clavata</name>
    <name type="common">Red gorgonian</name>
    <name type="synonym">Violescent sea-whip</name>
    <dbReference type="NCBI Taxonomy" id="317549"/>
    <lineage>
        <taxon>Eukaryota</taxon>
        <taxon>Metazoa</taxon>
        <taxon>Cnidaria</taxon>
        <taxon>Anthozoa</taxon>
        <taxon>Octocorallia</taxon>
        <taxon>Malacalcyonacea</taxon>
        <taxon>Plexauridae</taxon>
        <taxon>Paramuricea</taxon>
    </lineage>
</organism>
<keyword evidence="8" id="KW-0472">Membrane</keyword>
<gene>
    <name evidence="10" type="ORF">PACLA_8A017976</name>
</gene>
<dbReference type="PANTHER" id="PTHR21092">
    <property type="entry name" value="NICASTRIN"/>
    <property type="match status" value="1"/>
</dbReference>
<comment type="caution">
    <text evidence="10">The sequence shown here is derived from an EMBL/GenBank/DDBJ whole genome shotgun (WGS) entry which is preliminary data.</text>
</comment>
<evidence type="ECO:0000256" key="7">
    <source>
        <dbReference type="ARBA" id="ARBA00022989"/>
    </source>
</evidence>
<dbReference type="InterPro" id="IPR041084">
    <property type="entry name" value="Ncstrn_small"/>
</dbReference>
<dbReference type="Pfam" id="PF18266">
    <property type="entry name" value="Ncstrn_small"/>
    <property type="match status" value="1"/>
</dbReference>
<dbReference type="GO" id="GO:0005886">
    <property type="term" value="C:plasma membrane"/>
    <property type="evidence" value="ECO:0007669"/>
    <property type="project" value="UniProtKB-ARBA"/>
</dbReference>
<dbReference type="PANTHER" id="PTHR21092:SF0">
    <property type="entry name" value="NICASTRIN"/>
    <property type="match status" value="1"/>
</dbReference>
<sequence length="694" mass="77441">MAYFQIFLRVNIIFILLFSVLKIKVYGDKIEQSIYSQISGYSSCVTLLNATHQIGCTSKRKGNVGVVHYIDSDENFKWLLNKGKYSPYVSLFTAEYFTDDRLKQLINADKLSGALVLYARNFTINGTNPPNSGFSPEYPCPNEKFGLYGSNGVYSCSGNGSNSVTWNDNGSEMSYRDYGIPVFALYKENEINNLIKCYKDHNKPVNGENPDYPLCGVEMMSFMHAAKDTPTCMRKSSAPKYTQNGFCDPLGDKNVWGTLFSFADDSFTHNDVILATAKLDSTAFFHDLAPGADNDATGVTVLLAAAEVLGNLTRNDSIKAPDLKKNQKHIMFSFFHGEVWDYIGSSRMVYDMMNGDFPDKGLKLPRLDLSNIAYYLELNQVGLLDENSLWAHRDPESEEHVRSKTKTMFNTLSKFGASVNLAIKDPSQSKVQPLPPASFQRFLKGNRSIPGLVIADHKAAYTNKFYNSRFDDVQRLDVKHLTKLATTVAKTLYELAYNETNDDMAANEERVTELLGCLIVNQNCSLFKQVVTKDKAYRLASQNGPLPRYVGTDNKLNGPSGITVMTQYLLAYFTGINLNVTGCPAGSGNMSFVYHNAYGTCIGASVYSSPAKSPAFILEDYGSTEYSTWTESRWGNDNRIRMFLIADPTQEAITLAVGIMLTLISLVVTVFMYRKAEQLFTPGDRVLVINDDMQ</sequence>
<dbReference type="Proteomes" id="UP001152795">
    <property type="component" value="Unassembled WGS sequence"/>
</dbReference>
<evidence type="ECO:0000256" key="8">
    <source>
        <dbReference type="ARBA" id="ARBA00023136"/>
    </source>
</evidence>
<dbReference type="CDD" id="cd03881">
    <property type="entry name" value="M28_Nicastrin"/>
    <property type="match status" value="1"/>
</dbReference>
<name>A0A7D9HXE1_PARCT</name>
<evidence type="ECO:0000256" key="6">
    <source>
        <dbReference type="ARBA" id="ARBA00022976"/>
    </source>
</evidence>
<reference evidence="10" key="1">
    <citation type="submission" date="2020-04" db="EMBL/GenBank/DDBJ databases">
        <authorList>
            <person name="Alioto T."/>
            <person name="Alioto T."/>
            <person name="Gomez Garrido J."/>
        </authorList>
    </citation>
    <scope>NUCLEOTIDE SEQUENCE</scope>
    <source>
        <strain evidence="10">A484AB</strain>
    </source>
</reference>
<keyword evidence="4" id="KW-0812">Transmembrane</keyword>
<evidence type="ECO:0000256" key="9">
    <source>
        <dbReference type="ARBA" id="ARBA00023180"/>
    </source>
</evidence>
<evidence type="ECO:0000256" key="4">
    <source>
        <dbReference type="ARBA" id="ARBA00022692"/>
    </source>
</evidence>
<dbReference type="Pfam" id="PF05450">
    <property type="entry name" value="Nicastrin"/>
    <property type="match status" value="1"/>
</dbReference>
<evidence type="ECO:0000313" key="11">
    <source>
        <dbReference type="Proteomes" id="UP001152795"/>
    </source>
</evidence>
<accession>A0A7D9HXE1</accession>
<comment type="similarity">
    <text evidence="2">Belongs to the nicastrin family.</text>
</comment>
<comment type="subcellular location">
    <subcellularLocation>
        <location evidence="1">Membrane</location>
        <topology evidence="1">Single-pass type I membrane protein</topology>
    </subcellularLocation>
</comment>
<protein>
    <recommendedName>
        <fullName evidence="3">Nicastrin</fullName>
    </recommendedName>
</protein>
<dbReference type="EMBL" id="CACRXK020002602">
    <property type="protein sequence ID" value="CAB3995124.1"/>
    <property type="molecule type" value="Genomic_DNA"/>
</dbReference>
<proteinExistence type="inferred from homology"/>
<evidence type="ECO:0000256" key="2">
    <source>
        <dbReference type="ARBA" id="ARBA00007717"/>
    </source>
</evidence>
<dbReference type="GO" id="GO:0016485">
    <property type="term" value="P:protein processing"/>
    <property type="evidence" value="ECO:0007669"/>
    <property type="project" value="InterPro"/>
</dbReference>
<evidence type="ECO:0000256" key="1">
    <source>
        <dbReference type="ARBA" id="ARBA00004479"/>
    </source>
</evidence>
<dbReference type="SUPFAM" id="SSF53187">
    <property type="entry name" value="Zn-dependent exopeptidases"/>
    <property type="match status" value="1"/>
</dbReference>
<dbReference type="AlphaFoldDB" id="A0A7D9HXE1"/>
<keyword evidence="11" id="KW-1185">Reference proteome</keyword>
<dbReference type="Gene3D" id="3.40.630.10">
    <property type="entry name" value="Zn peptidases"/>
    <property type="match status" value="1"/>
</dbReference>
<dbReference type="GO" id="GO:0007219">
    <property type="term" value="P:Notch signaling pathway"/>
    <property type="evidence" value="ECO:0007669"/>
    <property type="project" value="UniProtKB-KW"/>
</dbReference>
<keyword evidence="7" id="KW-1133">Transmembrane helix</keyword>
<evidence type="ECO:0000313" key="10">
    <source>
        <dbReference type="EMBL" id="CAB3995124.1"/>
    </source>
</evidence>
<evidence type="ECO:0000256" key="3">
    <source>
        <dbReference type="ARBA" id="ARBA00015303"/>
    </source>
</evidence>
<evidence type="ECO:0000256" key="5">
    <source>
        <dbReference type="ARBA" id="ARBA00022729"/>
    </source>
</evidence>
<keyword evidence="5" id="KW-0732">Signal</keyword>
<keyword evidence="9" id="KW-0325">Glycoprotein</keyword>
<dbReference type="OrthoDB" id="755951at2759"/>
<keyword evidence="6" id="KW-0914">Notch signaling pathway</keyword>